<accession>A0AAN2UHD6</accession>
<dbReference type="InterPro" id="IPR008927">
    <property type="entry name" value="6-PGluconate_DH-like_C_sf"/>
</dbReference>
<proteinExistence type="inferred from homology"/>
<evidence type="ECO:0000256" key="4">
    <source>
        <dbReference type="ARBA" id="ARBA00023002"/>
    </source>
</evidence>
<dbReference type="EC" id="1.5.1.2" evidence="6 7"/>
<dbReference type="HAMAP" id="MF_01925">
    <property type="entry name" value="P5C_reductase"/>
    <property type="match status" value="1"/>
</dbReference>
<feature type="domain" description="Pyrroline-5-carboxylate reductase dimerisation" evidence="11">
    <location>
        <begin position="152"/>
        <end position="252"/>
    </location>
</feature>
<dbReference type="InterPro" id="IPR028939">
    <property type="entry name" value="P5C_Rdtase_cat_N"/>
</dbReference>
<sequence length="255" mass="26786">MIKYGFIGTGNMAQAMIKGLLGKGVSANNIAVSSPRSAAKLTEKWGVISLSAQKLIDESSLIVLAFLPNQLENVTAKLDFQDKLVVSVLAGITLEQLISATHTTQIVRTLPNVNVAINQGVTAFSKTELTTTNSTTFKIFSDYLGSSVVLAESQFAIFSAVAGSGPAYVFKYIDALAQAGIANGLEAKLATDIATQTVLGSAKTLALSTQTAKELQNAVTSPGGSTRAGLDDFDTHNFDDVIAHAIKATVEHKHL</sequence>
<dbReference type="PANTHER" id="PTHR11645">
    <property type="entry name" value="PYRROLINE-5-CARBOXYLATE REDUCTASE"/>
    <property type="match status" value="1"/>
</dbReference>
<dbReference type="FunFam" id="1.10.3730.10:FF:000001">
    <property type="entry name" value="Pyrroline-5-carboxylate reductase"/>
    <property type="match status" value="1"/>
</dbReference>
<dbReference type="InterPro" id="IPR053790">
    <property type="entry name" value="P5CR-like_CS"/>
</dbReference>
<keyword evidence="6 9" id="KW-0028">Amino-acid biosynthesis</keyword>
<dbReference type="SUPFAM" id="SSF48179">
    <property type="entry name" value="6-phosphogluconate dehydrogenase C-terminal domain-like"/>
    <property type="match status" value="1"/>
</dbReference>
<dbReference type="SUPFAM" id="SSF51735">
    <property type="entry name" value="NAD(P)-binding Rossmann-fold domains"/>
    <property type="match status" value="1"/>
</dbReference>
<feature type="binding site" evidence="8">
    <location>
        <begin position="7"/>
        <end position="12"/>
    </location>
    <ligand>
        <name>NADP(+)</name>
        <dbReference type="ChEBI" id="CHEBI:58349"/>
    </ligand>
</feature>
<dbReference type="Gene3D" id="1.10.3730.10">
    <property type="entry name" value="ProC C-terminal domain-like"/>
    <property type="match status" value="1"/>
</dbReference>
<dbReference type="PANTHER" id="PTHR11645:SF0">
    <property type="entry name" value="PYRROLINE-5-CARBOXYLATE REDUCTASE 3"/>
    <property type="match status" value="1"/>
</dbReference>
<evidence type="ECO:0000256" key="3">
    <source>
        <dbReference type="ARBA" id="ARBA00022857"/>
    </source>
</evidence>
<evidence type="ECO:0000256" key="8">
    <source>
        <dbReference type="PIRSR" id="PIRSR000193-1"/>
    </source>
</evidence>
<organism evidence="13 14">
    <name type="scientific">Leuconostoc inhae</name>
    <dbReference type="NCBI Taxonomy" id="178001"/>
    <lineage>
        <taxon>Bacteria</taxon>
        <taxon>Bacillati</taxon>
        <taxon>Bacillota</taxon>
        <taxon>Bacilli</taxon>
        <taxon>Lactobacillales</taxon>
        <taxon>Lactobacillaceae</taxon>
        <taxon>Leuconostoc</taxon>
    </lineage>
</organism>
<comment type="catalytic activity">
    <reaction evidence="6 9">
        <text>L-proline + NADP(+) = (S)-1-pyrroline-5-carboxylate + NADPH + 2 H(+)</text>
        <dbReference type="Rhea" id="RHEA:14109"/>
        <dbReference type="ChEBI" id="CHEBI:15378"/>
        <dbReference type="ChEBI" id="CHEBI:17388"/>
        <dbReference type="ChEBI" id="CHEBI:57783"/>
        <dbReference type="ChEBI" id="CHEBI:58349"/>
        <dbReference type="ChEBI" id="CHEBI:60039"/>
        <dbReference type="EC" id="1.5.1.2"/>
    </reaction>
</comment>
<gene>
    <name evidence="6" type="primary">proC</name>
    <name evidence="12" type="ORF">KSL4_0376</name>
    <name evidence="13" type="ORF">PL111_1319</name>
</gene>
<evidence type="ECO:0000256" key="2">
    <source>
        <dbReference type="ARBA" id="ARBA00022650"/>
    </source>
</evidence>
<evidence type="ECO:0000313" key="13">
    <source>
        <dbReference type="EMBL" id="CUW17023.1"/>
    </source>
</evidence>
<dbReference type="GO" id="GO:0055129">
    <property type="term" value="P:L-proline biosynthetic process"/>
    <property type="evidence" value="ECO:0007669"/>
    <property type="project" value="UniProtKB-UniRule"/>
</dbReference>
<evidence type="ECO:0000313" key="12">
    <source>
        <dbReference type="EMBL" id="CUW15450.1"/>
    </source>
</evidence>
<dbReference type="InterPro" id="IPR029036">
    <property type="entry name" value="P5CR_dimer"/>
</dbReference>
<keyword evidence="6" id="KW-0963">Cytoplasm</keyword>
<evidence type="ECO:0000256" key="7">
    <source>
        <dbReference type="NCBIfam" id="TIGR00112"/>
    </source>
</evidence>
<evidence type="ECO:0000256" key="9">
    <source>
        <dbReference type="RuleBase" id="RU003903"/>
    </source>
</evidence>
<dbReference type="Pfam" id="PF14748">
    <property type="entry name" value="P5CR_dimer"/>
    <property type="match status" value="1"/>
</dbReference>
<name>A0AAN2UHD6_9LACO</name>
<dbReference type="EMBL" id="FBTU01000024">
    <property type="protein sequence ID" value="CUW17023.1"/>
    <property type="molecule type" value="Genomic_DNA"/>
</dbReference>
<dbReference type="InterPro" id="IPR036291">
    <property type="entry name" value="NAD(P)-bd_dom_sf"/>
</dbReference>
<keyword evidence="15" id="KW-1185">Reference proteome</keyword>
<dbReference type="PIRSF" id="PIRSF000193">
    <property type="entry name" value="Pyrrol-5-carb_rd"/>
    <property type="match status" value="1"/>
</dbReference>
<comment type="subcellular location">
    <subcellularLocation>
        <location evidence="6">Cytoplasm</location>
    </subcellularLocation>
</comment>
<evidence type="ECO:0000256" key="6">
    <source>
        <dbReference type="HAMAP-Rule" id="MF_01925"/>
    </source>
</evidence>
<evidence type="ECO:0000256" key="1">
    <source>
        <dbReference type="ARBA" id="ARBA00005525"/>
    </source>
</evidence>
<reference evidence="14 15" key="1">
    <citation type="submission" date="2015-12" db="EMBL/GenBank/DDBJ databases">
        <authorList>
            <person name="Andreevskaya M."/>
        </authorList>
    </citation>
    <scope>NUCLEOTIDE SEQUENCE [LARGE SCALE GENOMIC DNA]</scope>
    <source>
        <strain evidence="12 15">KSL4-2</strain>
        <strain evidence="13 14">PL111</strain>
    </source>
</reference>
<dbReference type="RefSeq" id="WP_010387338.1">
    <property type="nucleotide sequence ID" value="NZ_FBSX01000025.1"/>
</dbReference>
<dbReference type="Pfam" id="PF03807">
    <property type="entry name" value="F420_oxidored"/>
    <property type="match status" value="1"/>
</dbReference>
<dbReference type="Gene3D" id="3.40.50.720">
    <property type="entry name" value="NAD(P)-binding Rossmann-like Domain"/>
    <property type="match status" value="1"/>
</dbReference>
<keyword evidence="3 6" id="KW-0521">NADP</keyword>
<comment type="catalytic activity">
    <reaction evidence="6">
        <text>L-proline + NAD(+) = (S)-1-pyrroline-5-carboxylate + NADH + 2 H(+)</text>
        <dbReference type="Rhea" id="RHEA:14105"/>
        <dbReference type="ChEBI" id="CHEBI:15378"/>
        <dbReference type="ChEBI" id="CHEBI:17388"/>
        <dbReference type="ChEBI" id="CHEBI:57540"/>
        <dbReference type="ChEBI" id="CHEBI:57945"/>
        <dbReference type="ChEBI" id="CHEBI:60039"/>
        <dbReference type="EC" id="1.5.1.2"/>
    </reaction>
</comment>
<dbReference type="Proteomes" id="UP000199047">
    <property type="component" value="Unassembled WGS sequence"/>
</dbReference>
<comment type="similarity">
    <text evidence="1 6 9">Belongs to the pyrroline-5-carboxylate reductase family.</text>
</comment>
<keyword evidence="2 6" id="KW-0641">Proline biosynthesis</keyword>
<dbReference type="InterPro" id="IPR000304">
    <property type="entry name" value="Pyrroline-COOH_reductase"/>
</dbReference>
<evidence type="ECO:0000313" key="14">
    <source>
        <dbReference type="Proteomes" id="UP000198868"/>
    </source>
</evidence>
<comment type="pathway">
    <text evidence="6 9">Amino-acid biosynthesis; L-proline biosynthesis; L-proline from L-glutamate 5-semialdehyde: step 1/1.</text>
</comment>
<dbReference type="PROSITE" id="PS00521">
    <property type="entry name" value="P5CR"/>
    <property type="match status" value="1"/>
</dbReference>
<comment type="caution">
    <text evidence="13">The sequence shown here is derived from an EMBL/GenBank/DDBJ whole genome shotgun (WGS) entry which is preliminary data.</text>
</comment>
<protein>
    <recommendedName>
        <fullName evidence="6 7">Pyrroline-5-carboxylate reductase</fullName>
        <shortName evidence="6">P5C reductase</shortName>
        <shortName evidence="6">P5CR</shortName>
        <ecNumber evidence="6 7">1.5.1.2</ecNumber>
    </recommendedName>
    <alternativeName>
        <fullName evidence="6">PCA reductase</fullName>
    </alternativeName>
</protein>
<comment type="function">
    <text evidence="5 6">Catalyzes the reduction of 1-pyrroline-5-carboxylate (PCA) to L-proline.</text>
</comment>
<evidence type="ECO:0000259" key="10">
    <source>
        <dbReference type="Pfam" id="PF03807"/>
    </source>
</evidence>
<keyword evidence="4 6" id="KW-0560">Oxidoreductase</keyword>
<dbReference type="AlphaFoldDB" id="A0AAN2UHD6"/>
<evidence type="ECO:0000259" key="11">
    <source>
        <dbReference type="Pfam" id="PF14748"/>
    </source>
</evidence>
<dbReference type="NCBIfam" id="TIGR00112">
    <property type="entry name" value="proC"/>
    <property type="match status" value="1"/>
</dbReference>
<dbReference type="GO" id="GO:0004735">
    <property type="term" value="F:pyrroline-5-carboxylate reductase activity"/>
    <property type="evidence" value="ECO:0007669"/>
    <property type="project" value="UniProtKB-UniRule"/>
</dbReference>
<dbReference type="GO" id="GO:0005737">
    <property type="term" value="C:cytoplasm"/>
    <property type="evidence" value="ECO:0007669"/>
    <property type="project" value="UniProtKB-SubCell"/>
</dbReference>
<dbReference type="Proteomes" id="UP000198868">
    <property type="component" value="Unassembled WGS sequence"/>
</dbReference>
<evidence type="ECO:0000256" key="5">
    <source>
        <dbReference type="ARBA" id="ARBA00058118"/>
    </source>
</evidence>
<dbReference type="EMBL" id="FBTB01000019">
    <property type="protein sequence ID" value="CUW15450.1"/>
    <property type="molecule type" value="Genomic_DNA"/>
</dbReference>
<feature type="domain" description="Pyrroline-5-carboxylate reductase catalytic N-terminal" evidence="10">
    <location>
        <begin position="3"/>
        <end position="91"/>
    </location>
</feature>
<feature type="binding site" evidence="8">
    <location>
        <begin position="65"/>
        <end position="68"/>
    </location>
    <ligand>
        <name>NADP(+)</name>
        <dbReference type="ChEBI" id="CHEBI:58349"/>
    </ligand>
</feature>
<evidence type="ECO:0000313" key="15">
    <source>
        <dbReference type="Proteomes" id="UP000199047"/>
    </source>
</evidence>
<dbReference type="GeneID" id="34300710"/>